<gene>
    <name evidence="10" type="ORF">NTH_00071</name>
</gene>
<feature type="transmembrane region" description="Helical" evidence="7">
    <location>
        <begin position="59"/>
        <end position="85"/>
    </location>
</feature>
<evidence type="ECO:0000256" key="3">
    <source>
        <dbReference type="ARBA" id="ARBA00022475"/>
    </source>
</evidence>
<comment type="subcellular location">
    <subcellularLocation>
        <location evidence="7">Cell inner membrane</location>
        <topology evidence="7">Multi-pass membrane protein</topology>
    </subcellularLocation>
    <subcellularLocation>
        <location evidence="1">Cell membrane</location>
        <topology evidence="1">Multi-pass membrane protein</topology>
    </subcellularLocation>
</comment>
<proteinExistence type="inferred from homology"/>
<evidence type="ECO:0000259" key="9">
    <source>
        <dbReference type="Pfam" id="PF04290"/>
    </source>
</evidence>
<comment type="similarity">
    <text evidence="7">Belongs to the TRAP transporter small permease family.</text>
</comment>
<keyword evidence="11" id="KW-1185">Reference proteome</keyword>
<keyword evidence="2 7" id="KW-0813">Transport</keyword>
<protein>
    <recommendedName>
        <fullName evidence="7">TRAP transporter small permease protein</fullName>
    </recommendedName>
</protein>
<accession>A0ABY5MEN7</accession>
<feature type="transmembrane region" description="Helical" evidence="7">
    <location>
        <begin position="158"/>
        <end position="179"/>
    </location>
</feature>
<keyword evidence="7" id="KW-0997">Cell inner membrane</keyword>
<feature type="transmembrane region" description="Helical" evidence="7">
    <location>
        <begin position="106"/>
        <end position="127"/>
    </location>
</feature>
<dbReference type="Proteomes" id="UP001342418">
    <property type="component" value="Chromosome"/>
</dbReference>
<evidence type="ECO:0000313" key="11">
    <source>
        <dbReference type="Proteomes" id="UP001342418"/>
    </source>
</evidence>
<dbReference type="RefSeq" id="WP_338528128.1">
    <property type="nucleotide sequence ID" value="NZ_CP030941.1"/>
</dbReference>
<feature type="region of interest" description="Disordered" evidence="8">
    <location>
        <begin position="1"/>
        <end position="21"/>
    </location>
</feature>
<comment type="subunit">
    <text evidence="7">The complex comprises the extracytoplasmic solute receptor protein and the two transmembrane proteins.</text>
</comment>
<name>A0ABY5MEN7_9HYPH</name>
<dbReference type="Pfam" id="PF04290">
    <property type="entry name" value="DctQ"/>
    <property type="match status" value="1"/>
</dbReference>
<keyword evidence="4 7" id="KW-0812">Transmembrane</keyword>
<evidence type="ECO:0000256" key="6">
    <source>
        <dbReference type="ARBA" id="ARBA00023136"/>
    </source>
</evidence>
<evidence type="ECO:0000256" key="8">
    <source>
        <dbReference type="SAM" id="MobiDB-lite"/>
    </source>
</evidence>
<evidence type="ECO:0000256" key="1">
    <source>
        <dbReference type="ARBA" id="ARBA00004651"/>
    </source>
</evidence>
<dbReference type="EMBL" id="CP030941">
    <property type="protein sequence ID" value="UUP15633.1"/>
    <property type="molecule type" value="Genomic_DNA"/>
</dbReference>
<feature type="transmembrane region" description="Helical" evidence="7">
    <location>
        <begin position="32"/>
        <end position="53"/>
    </location>
</feature>
<comment type="function">
    <text evidence="7">Part of the tripartite ATP-independent periplasmic (TRAP) transport system.</text>
</comment>
<keyword evidence="3" id="KW-1003">Cell membrane</keyword>
<evidence type="ECO:0000256" key="7">
    <source>
        <dbReference type="RuleBase" id="RU369079"/>
    </source>
</evidence>
<keyword evidence="5 7" id="KW-1133">Transmembrane helix</keyword>
<sequence length="190" mass="20300">MQSEGDKTVAGQGVPPETGGPARYWNRGVDGLAALGTVMILFLMAIIVADVAARNAMGASLPLIAELGALTVVIIVFLQLGAAVRNDRLARTDFLLAAISVRWPRFAALIRGVWDLVGALLCIGIAWSSWDIFGRDLEHREFIGVIGVLTLPTAPFRAFIFLGAAVAAIQFLLMAAMYLRAAITPGDRRP</sequence>
<feature type="domain" description="Tripartite ATP-independent periplasmic transporters DctQ component" evidence="9">
    <location>
        <begin position="43"/>
        <end position="175"/>
    </location>
</feature>
<evidence type="ECO:0000256" key="4">
    <source>
        <dbReference type="ARBA" id="ARBA00022692"/>
    </source>
</evidence>
<organism evidence="10 11">
    <name type="scientific">Nitratireductor thuwali</name>
    <dbReference type="NCBI Taxonomy" id="2267699"/>
    <lineage>
        <taxon>Bacteria</taxon>
        <taxon>Pseudomonadati</taxon>
        <taxon>Pseudomonadota</taxon>
        <taxon>Alphaproteobacteria</taxon>
        <taxon>Hyphomicrobiales</taxon>
        <taxon>Phyllobacteriaceae</taxon>
        <taxon>Nitratireductor</taxon>
    </lineage>
</organism>
<dbReference type="InterPro" id="IPR055348">
    <property type="entry name" value="DctQ"/>
</dbReference>
<keyword evidence="6 7" id="KW-0472">Membrane</keyword>
<evidence type="ECO:0000313" key="10">
    <source>
        <dbReference type="EMBL" id="UUP15633.1"/>
    </source>
</evidence>
<evidence type="ECO:0000256" key="2">
    <source>
        <dbReference type="ARBA" id="ARBA00022448"/>
    </source>
</evidence>
<evidence type="ECO:0000256" key="5">
    <source>
        <dbReference type="ARBA" id="ARBA00022989"/>
    </source>
</evidence>
<reference evidence="10 11" key="1">
    <citation type="submission" date="2018-07" db="EMBL/GenBank/DDBJ databases">
        <title>Genome sequence of Nitratireductor thuwali#1536.</title>
        <authorList>
            <person name="Michoud G."/>
            <person name="Merlino G."/>
            <person name="Sefrji F.O."/>
            <person name="Daffonchio D."/>
        </authorList>
    </citation>
    <scope>NUCLEOTIDE SEQUENCE [LARGE SCALE GENOMIC DNA]</scope>
    <source>
        <strain evidence="11">Nit1536</strain>
    </source>
</reference>